<evidence type="ECO:0000256" key="2">
    <source>
        <dbReference type="ARBA" id="ARBA00022692"/>
    </source>
</evidence>
<dbReference type="InterPro" id="IPR013525">
    <property type="entry name" value="ABC2_TM"/>
</dbReference>
<evidence type="ECO:0000313" key="8">
    <source>
        <dbReference type="Proteomes" id="UP000241208"/>
    </source>
</evidence>
<dbReference type="STRING" id="29382.BZ166_04220"/>
<keyword evidence="4 5" id="KW-0472">Membrane</keyword>
<dbReference type="InterPro" id="IPR051328">
    <property type="entry name" value="T7SS_ABC-Transporter"/>
</dbReference>
<evidence type="ECO:0000256" key="4">
    <source>
        <dbReference type="ARBA" id="ARBA00023136"/>
    </source>
</evidence>
<name>A0A2T4LQ39_9STAP</name>
<dbReference type="Proteomes" id="UP000241208">
    <property type="component" value="Unassembled WGS sequence"/>
</dbReference>
<evidence type="ECO:0000313" key="7">
    <source>
        <dbReference type="EMBL" id="PTF65036.1"/>
    </source>
</evidence>
<proteinExistence type="predicted"/>
<feature type="transmembrane region" description="Helical" evidence="5">
    <location>
        <begin position="257"/>
        <end position="282"/>
    </location>
</feature>
<gene>
    <name evidence="7" type="ORF">BUY34_11105</name>
</gene>
<keyword evidence="3 5" id="KW-1133">Transmembrane helix</keyword>
<comment type="subcellular location">
    <subcellularLocation>
        <location evidence="1">Membrane</location>
        <topology evidence="1">Multi-pass membrane protein</topology>
    </subcellularLocation>
</comment>
<organism evidence="7 8">
    <name type="scientific">Staphylococcus cohnii</name>
    <dbReference type="NCBI Taxonomy" id="29382"/>
    <lineage>
        <taxon>Bacteria</taxon>
        <taxon>Bacillati</taxon>
        <taxon>Bacillota</taxon>
        <taxon>Bacilli</taxon>
        <taxon>Bacillales</taxon>
        <taxon>Staphylococcaceae</taxon>
        <taxon>Staphylococcus</taxon>
        <taxon>Staphylococcus cohnii species complex</taxon>
    </lineage>
</organism>
<dbReference type="PANTHER" id="PTHR43077:SF5">
    <property type="entry name" value="PHAGE INFECTION PROTEIN"/>
    <property type="match status" value="1"/>
</dbReference>
<reference evidence="7 8" key="1">
    <citation type="journal article" date="2016" name="Front. Microbiol.">
        <title>Comprehensive Phylogenetic Analysis of Bovine Non-aureus Staphylococci Species Based on Whole-Genome Sequencing.</title>
        <authorList>
            <person name="Naushad S."/>
            <person name="Barkema H.W."/>
            <person name="Luby C."/>
            <person name="Condas L.A."/>
            <person name="Nobrega D.B."/>
            <person name="Carson D.A."/>
            <person name="De Buck J."/>
        </authorList>
    </citation>
    <scope>NUCLEOTIDE SEQUENCE [LARGE SCALE GENOMIC DNA]</scope>
    <source>
        <strain evidence="7 8">SNUC 3829</strain>
    </source>
</reference>
<evidence type="ECO:0000259" key="6">
    <source>
        <dbReference type="Pfam" id="PF12698"/>
    </source>
</evidence>
<dbReference type="Gene3D" id="3.40.1710.10">
    <property type="entry name" value="abc type-2 transporter like domain"/>
    <property type="match status" value="1"/>
</dbReference>
<feature type="transmembrane region" description="Helical" evidence="5">
    <location>
        <begin position="176"/>
        <end position="200"/>
    </location>
</feature>
<dbReference type="GO" id="GO:0016020">
    <property type="term" value="C:membrane"/>
    <property type="evidence" value="ECO:0007669"/>
    <property type="project" value="UniProtKB-SubCell"/>
</dbReference>
<accession>A0A2T4LQ39</accession>
<evidence type="ECO:0000256" key="3">
    <source>
        <dbReference type="ARBA" id="ARBA00022989"/>
    </source>
</evidence>
<protein>
    <recommendedName>
        <fullName evidence="6">ABC-2 type transporter transmembrane domain-containing protein</fullName>
    </recommendedName>
</protein>
<dbReference type="GO" id="GO:0140359">
    <property type="term" value="F:ABC-type transporter activity"/>
    <property type="evidence" value="ECO:0007669"/>
    <property type="project" value="InterPro"/>
</dbReference>
<feature type="transmembrane region" description="Helical" evidence="5">
    <location>
        <begin position="212"/>
        <end position="237"/>
    </location>
</feature>
<comment type="caution">
    <text evidence="7">The sequence shown here is derived from an EMBL/GenBank/DDBJ whole genome shotgun (WGS) entry which is preliminary data.</text>
</comment>
<feature type="domain" description="ABC-2 type transporter transmembrane" evidence="6">
    <location>
        <begin position="7"/>
        <end position="347"/>
    </location>
</feature>
<dbReference type="Pfam" id="PF12698">
    <property type="entry name" value="ABC2_membrane_3"/>
    <property type="match status" value="1"/>
</dbReference>
<evidence type="ECO:0000256" key="5">
    <source>
        <dbReference type="SAM" id="Phobius"/>
    </source>
</evidence>
<dbReference type="EMBL" id="PYZR01000160">
    <property type="protein sequence ID" value="PTF65036.1"/>
    <property type="molecule type" value="Genomic_DNA"/>
</dbReference>
<dbReference type="PANTHER" id="PTHR43077">
    <property type="entry name" value="TRANSPORT PERMEASE YVFS-RELATED"/>
    <property type="match status" value="1"/>
</dbReference>
<keyword evidence="2 5" id="KW-0812">Transmembrane</keyword>
<dbReference type="AlphaFoldDB" id="A0A2T4LQ39"/>
<feature type="transmembrane region" description="Helical" evidence="5">
    <location>
        <begin position="332"/>
        <end position="355"/>
    </location>
</feature>
<evidence type="ECO:0000256" key="1">
    <source>
        <dbReference type="ARBA" id="ARBA00004141"/>
    </source>
</evidence>
<sequence>MGIFYGLVMLAIFLPGYKAMPGNIDKLPIAIVNDDKGDYGNQISKQLNKSLPFDHIKKDISNAKANNQLEHNKLNLVIHIPQDFSSDLKSEKATPGLDFKVNDASPTMISQSMDSIGSEINSQLSKQFSNQTTEGVLQQAKIPDEQMDGLIKQINASYSGDITHMNKMPSSMNFKMLPMFLTLAGYVGAMIGAMQLVSAFKENRNKASKTKLFIYVQLTALIIGLASSVISLGIAYLVNDLEADKFLSIFGQLVLNYWVSFNFTAIVVFLIGQAGMILNIPILLIQTIANGATMSRDMMPTVYNWMSHISPMYYSVQGHFANIFGSVSQTPYILSMVTVGVAAMLVNIVIVTFVYKKEPDVVFEHYKNTNETLANY</sequence>